<dbReference type="Proteomes" id="UP000583127">
    <property type="component" value="Unassembled WGS sequence"/>
</dbReference>
<dbReference type="AlphaFoldDB" id="A0A7Y0A2T4"/>
<dbReference type="RefSeq" id="WP_169501643.1">
    <property type="nucleotide sequence ID" value="NZ_JABBFZ010000041.1"/>
</dbReference>
<keyword evidence="3" id="KW-1185">Reference proteome</keyword>
<keyword evidence="1" id="KW-0732">Signal</keyword>
<proteinExistence type="predicted"/>
<dbReference type="EMBL" id="JABBFZ010000041">
    <property type="protein sequence ID" value="NML35467.1"/>
    <property type="molecule type" value="Genomic_DNA"/>
</dbReference>
<comment type="caution">
    <text evidence="2">The sequence shown here is derived from an EMBL/GenBank/DDBJ whole genome shotgun (WGS) entry which is preliminary data.</text>
</comment>
<name>A0A7Y0A2T4_9BURK</name>
<protein>
    <submittedName>
        <fullName evidence="2">Uncharacterized protein</fullName>
    </submittedName>
</protein>
<evidence type="ECO:0000256" key="1">
    <source>
        <dbReference type="SAM" id="SignalP"/>
    </source>
</evidence>
<sequence>MAFYLSLLALGLAGAVASRVLADAQAKRRPLLRPVRIDRADRRTGRDAWRG</sequence>
<feature type="chain" id="PRO_5030519456" evidence="1">
    <location>
        <begin position="23"/>
        <end position="51"/>
    </location>
</feature>
<evidence type="ECO:0000313" key="3">
    <source>
        <dbReference type="Proteomes" id="UP000583127"/>
    </source>
</evidence>
<evidence type="ECO:0000313" key="2">
    <source>
        <dbReference type="EMBL" id="NML35467.1"/>
    </source>
</evidence>
<accession>A0A7Y0A2T4</accession>
<reference evidence="2 3" key="1">
    <citation type="submission" date="2020-04" db="EMBL/GenBank/DDBJ databases">
        <title>Paraburkholderia sp. G-4-1-8 isolated from soil.</title>
        <authorList>
            <person name="Dahal R.H."/>
        </authorList>
    </citation>
    <scope>NUCLEOTIDE SEQUENCE [LARGE SCALE GENOMIC DNA]</scope>
    <source>
        <strain evidence="2 3">G-4-1-8</strain>
    </source>
</reference>
<feature type="signal peptide" evidence="1">
    <location>
        <begin position="1"/>
        <end position="22"/>
    </location>
</feature>
<gene>
    <name evidence="2" type="ORF">HHL14_32185</name>
</gene>
<organism evidence="2 3">
    <name type="scientific">Paraburkholderia antibiotica</name>
    <dbReference type="NCBI Taxonomy" id="2728839"/>
    <lineage>
        <taxon>Bacteria</taxon>
        <taxon>Pseudomonadati</taxon>
        <taxon>Pseudomonadota</taxon>
        <taxon>Betaproteobacteria</taxon>
        <taxon>Burkholderiales</taxon>
        <taxon>Burkholderiaceae</taxon>
        <taxon>Paraburkholderia</taxon>
    </lineage>
</organism>